<protein>
    <submittedName>
        <fullName evidence="2">Uncharacterized protein</fullName>
    </submittedName>
</protein>
<evidence type="ECO:0000256" key="1">
    <source>
        <dbReference type="SAM" id="MobiDB-lite"/>
    </source>
</evidence>
<comment type="caution">
    <text evidence="2">The sequence shown here is derived from an EMBL/GenBank/DDBJ whole genome shotgun (WGS) entry which is preliminary data.</text>
</comment>
<evidence type="ECO:0000313" key="3">
    <source>
        <dbReference type="Proteomes" id="UP001162483"/>
    </source>
</evidence>
<name>A0ABN9BUY9_9NEOB</name>
<organism evidence="2 3">
    <name type="scientific">Staurois parvus</name>
    <dbReference type="NCBI Taxonomy" id="386267"/>
    <lineage>
        <taxon>Eukaryota</taxon>
        <taxon>Metazoa</taxon>
        <taxon>Chordata</taxon>
        <taxon>Craniata</taxon>
        <taxon>Vertebrata</taxon>
        <taxon>Euteleostomi</taxon>
        <taxon>Amphibia</taxon>
        <taxon>Batrachia</taxon>
        <taxon>Anura</taxon>
        <taxon>Neobatrachia</taxon>
        <taxon>Ranoidea</taxon>
        <taxon>Ranidae</taxon>
        <taxon>Staurois</taxon>
    </lineage>
</organism>
<proteinExistence type="predicted"/>
<gene>
    <name evidence="2" type="ORF">SPARVUS_LOCUS3663855</name>
</gene>
<reference evidence="2" key="1">
    <citation type="submission" date="2023-05" db="EMBL/GenBank/DDBJ databases">
        <authorList>
            <person name="Stuckert A."/>
        </authorList>
    </citation>
    <scope>NUCLEOTIDE SEQUENCE</scope>
</reference>
<evidence type="ECO:0000313" key="2">
    <source>
        <dbReference type="EMBL" id="CAI9551012.1"/>
    </source>
</evidence>
<feature type="compositionally biased region" description="Basic and acidic residues" evidence="1">
    <location>
        <begin position="65"/>
        <end position="77"/>
    </location>
</feature>
<dbReference type="EMBL" id="CATNWA010005919">
    <property type="protein sequence ID" value="CAI9551012.1"/>
    <property type="molecule type" value="Genomic_DNA"/>
</dbReference>
<feature type="region of interest" description="Disordered" evidence="1">
    <location>
        <begin position="56"/>
        <end position="77"/>
    </location>
</feature>
<feature type="non-terminal residue" evidence="2">
    <location>
        <position position="77"/>
    </location>
</feature>
<keyword evidence="3" id="KW-1185">Reference proteome</keyword>
<accession>A0ABN9BUY9</accession>
<dbReference type="Proteomes" id="UP001162483">
    <property type="component" value="Unassembled WGS sequence"/>
</dbReference>
<sequence>MRGPGDRGKAYIVNAGSGVTGYSECGVRGDRYSECGVRGDRISECGVRGERHIVNAGSRNSSHIMKHERQKNNEPRL</sequence>